<dbReference type="EMBL" id="JAKNRV010000361">
    <property type="protein sequence ID" value="MCK1787495.1"/>
    <property type="molecule type" value="Genomic_DNA"/>
</dbReference>
<organism evidence="1 2">
    <name type="scientific">Pseudomonas emilianonis</name>
    <dbReference type="NCBI Taxonomy" id="2915812"/>
    <lineage>
        <taxon>Bacteria</taxon>
        <taxon>Pseudomonadati</taxon>
        <taxon>Pseudomonadota</taxon>
        <taxon>Gammaproteobacteria</taxon>
        <taxon>Pseudomonadales</taxon>
        <taxon>Pseudomonadaceae</taxon>
        <taxon>Pseudomonas</taxon>
    </lineage>
</organism>
<evidence type="ECO:0008006" key="3">
    <source>
        <dbReference type="Google" id="ProtNLM"/>
    </source>
</evidence>
<name>A0ABT0EP30_9PSED</name>
<dbReference type="Proteomes" id="UP001317085">
    <property type="component" value="Unassembled WGS sequence"/>
</dbReference>
<evidence type="ECO:0000313" key="1">
    <source>
        <dbReference type="EMBL" id="MCK1787495.1"/>
    </source>
</evidence>
<reference evidence="1 2" key="1">
    <citation type="submission" date="2022-02" db="EMBL/GenBank/DDBJ databases">
        <title>Comparative genomics of the first Antarctic Pseudomonas spp. capable of biotransforming 2,4,6-Trinitrotoluene.</title>
        <authorList>
            <person name="Cabrera M.A."/>
            <person name="Marquez S.L."/>
            <person name="Perez-Donoso J.M."/>
        </authorList>
    </citation>
    <scope>NUCLEOTIDE SEQUENCE [LARGE SCALE GENOMIC DNA]</scope>
    <source>
        <strain evidence="1 2">TNT11</strain>
    </source>
</reference>
<accession>A0ABT0EP30</accession>
<dbReference type="RefSeq" id="WP_247406851.1">
    <property type="nucleotide sequence ID" value="NZ_JAKNRV010000361.1"/>
</dbReference>
<protein>
    <recommendedName>
        <fullName evidence="3">Integrase</fullName>
    </recommendedName>
</protein>
<gene>
    <name evidence="1" type="ORF">L9Z73_25090</name>
</gene>
<evidence type="ECO:0000313" key="2">
    <source>
        <dbReference type="Proteomes" id="UP001317085"/>
    </source>
</evidence>
<proteinExistence type="predicted"/>
<keyword evidence="2" id="KW-1185">Reference proteome</keyword>
<comment type="caution">
    <text evidence="1">The sequence shown here is derived from an EMBL/GenBank/DDBJ whole genome shotgun (WGS) entry which is preliminary data.</text>
</comment>
<sequence length="86" mass="9954">MPPFVLLDLITSELIRCGVIHCTRETIHGHLQAFFQFMSMAEDFLPDARREKAYFEHESLPIRRFPARCAPTPRNPAIVFKMPPAQ</sequence>